<dbReference type="SMART" id="SM00028">
    <property type="entry name" value="TPR"/>
    <property type="match status" value="3"/>
</dbReference>
<evidence type="ECO:0000256" key="2">
    <source>
        <dbReference type="PROSITE-ProRule" id="PRU00339"/>
    </source>
</evidence>
<evidence type="ECO:0000313" key="4">
    <source>
        <dbReference type="Proteomes" id="UP001596492"/>
    </source>
</evidence>
<dbReference type="RefSeq" id="WP_382168801.1">
    <property type="nucleotide sequence ID" value="NZ_JBHTBR010000009.1"/>
</dbReference>
<feature type="repeat" description="TPR" evidence="2">
    <location>
        <begin position="106"/>
        <end position="139"/>
    </location>
</feature>
<dbReference type="Gene3D" id="3.40.50.300">
    <property type="entry name" value="P-loop containing nucleotide triphosphate hydrolases"/>
    <property type="match status" value="1"/>
</dbReference>
<dbReference type="SUPFAM" id="SSF52540">
    <property type="entry name" value="P-loop containing nucleoside triphosphate hydrolases"/>
    <property type="match status" value="1"/>
</dbReference>
<dbReference type="Pfam" id="PF13469">
    <property type="entry name" value="Sulfotransfer_3"/>
    <property type="match status" value="1"/>
</dbReference>
<dbReference type="InterPro" id="IPR019734">
    <property type="entry name" value="TPR_rpt"/>
</dbReference>
<organism evidence="3 4">
    <name type="scientific">Hirschia litorea</name>
    <dbReference type="NCBI Taxonomy" id="1199156"/>
    <lineage>
        <taxon>Bacteria</taxon>
        <taxon>Pseudomonadati</taxon>
        <taxon>Pseudomonadota</taxon>
        <taxon>Alphaproteobacteria</taxon>
        <taxon>Hyphomonadales</taxon>
        <taxon>Hyphomonadaceae</taxon>
        <taxon>Hirschia</taxon>
    </lineage>
</organism>
<dbReference type="InterPro" id="IPR026634">
    <property type="entry name" value="TPST-like"/>
</dbReference>
<sequence>MDLNAQHLKAARQAVKNGQLVECASYIDKVLISEPENSEACFLKGIVLVEARQYKKALVFLREAVKKAPKNAEYNAHLSRILLMLREEGEAENYARIAAQHVEEDALTLDTIGCVFARLGDHEAAQKVFEKAVVLNPDNIDFRFNLVATYGFFGKKDEANYQYEEILKRAPLHGKSYLGLAALNRQTPESNHIEQIEAAIKSVEDPVEKLRIHYAAAKEYEDLGEFDKAFEHLHTANTQHTQRLKFDIKVDEENVETIKRCFADSAYLNSQSQLEAAPIFIVGMPRTGTSLVDRILSAHSDVASLGELQSMPLAVKYVSQTKSRFILDKNTIKAVGNAGAQDIGQFYLKHSKQFKGASARVVLVDKLPMNFLYLGFIVKALPKAKIICLRRHPMDTVWSNYKNLFATTSSYYGYSYDLINTARYYVLFDRLMAFWQERYSNQILQLDYQKLTANQEVETRLLLEFCGLEWADECMNFYQQKQAIATPSALQVREPIHQKSVGRWRDYEDRLQEVLAYFSANGISV</sequence>
<comment type="caution">
    <text evidence="3">The sequence shown here is derived from an EMBL/GenBank/DDBJ whole genome shotgun (WGS) entry which is preliminary data.</text>
</comment>
<name>A0ABW2IPA2_9PROT</name>
<keyword evidence="2" id="KW-0802">TPR repeat</keyword>
<gene>
    <name evidence="3" type="ORF">ACFQS8_14835</name>
</gene>
<reference evidence="4" key="1">
    <citation type="journal article" date="2019" name="Int. J. Syst. Evol. Microbiol.">
        <title>The Global Catalogue of Microorganisms (GCM) 10K type strain sequencing project: providing services to taxonomists for standard genome sequencing and annotation.</title>
        <authorList>
            <consortium name="The Broad Institute Genomics Platform"/>
            <consortium name="The Broad Institute Genome Sequencing Center for Infectious Disease"/>
            <person name="Wu L."/>
            <person name="Ma J."/>
        </authorList>
    </citation>
    <scope>NUCLEOTIDE SEQUENCE [LARGE SCALE GENOMIC DNA]</scope>
    <source>
        <strain evidence="4">CCUG 51308</strain>
    </source>
</reference>
<dbReference type="PANTHER" id="PTHR12788:SF10">
    <property type="entry name" value="PROTEIN-TYROSINE SULFOTRANSFERASE"/>
    <property type="match status" value="1"/>
</dbReference>
<dbReference type="Gene3D" id="1.25.40.10">
    <property type="entry name" value="Tetratricopeptide repeat domain"/>
    <property type="match status" value="1"/>
</dbReference>
<dbReference type="InterPro" id="IPR027417">
    <property type="entry name" value="P-loop_NTPase"/>
</dbReference>
<keyword evidence="1" id="KW-0808">Transferase</keyword>
<accession>A0ABW2IPA2</accession>
<dbReference type="Proteomes" id="UP001596492">
    <property type="component" value="Unassembled WGS sequence"/>
</dbReference>
<proteinExistence type="predicted"/>
<dbReference type="Pfam" id="PF13432">
    <property type="entry name" value="TPR_16"/>
    <property type="match status" value="1"/>
</dbReference>
<evidence type="ECO:0000313" key="3">
    <source>
        <dbReference type="EMBL" id="MFC7292897.1"/>
    </source>
</evidence>
<dbReference type="InterPro" id="IPR011990">
    <property type="entry name" value="TPR-like_helical_dom_sf"/>
</dbReference>
<feature type="repeat" description="TPR" evidence="2">
    <location>
        <begin position="38"/>
        <end position="71"/>
    </location>
</feature>
<evidence type="ECO:0000256" key="1">
    <source>
        <dbReference type="ARBA" id="ARBA00022679"/>
    </source>
</evidence>
<dbReference type="Pfam" id="PF13181">
    <property type="entry name" value="TPR_8"/>
    <property type="match status" value="1"/>
</dbReference>
<dbReference type="PROSITE" id="PS50005">
    <property type="entry name" value="TPR"/>
    <property type="match status" value="2"/>
</dbReference>
<dbReference type="EMBL" id="JBHTBR010000009">
    <property type="protein sequence ID" value="MFC7292897.1"/>
    <property type="molecule type" value="Genomic_DNA"/>
</dbReference>
<protein>
    <submittedName>
        <fullName evidence="3">Tetratricopeptide repeat-containing sulfotransferase family protein</fullName>
    </submittedName>
</protein>
<dbReference type="SUPFAM" id="SSF48452">
    <property type="entry name" value="TPR-like"/>
    <property type="match status" value="1"/>
</dbReference>
<keyword evidence="4" id="KW-1185">Reference proteome</keyword>
<dbReference type="PANTHER" id="PTHR12788">
    <property type="entry name" value="PROTEIN-TYROSINE SULFOTRANSFERASE 2"/>
    <property type="match status" value="1"/>
</dbReference>